<organism evidence="3 4">
    <name type="scientific">Mycobacterium paraffinicum</name>
    <dbReference type="NCBI Taxonomy" id="53378"/>
    <lineage>
        <taxon>Bacteria</taxon>
        <taxon>Bacillati</taxon>
        <taxon>Actinomycetota</taxon>
        <taxon>Actinomycetes</taxon>
        <taxon>Mycobacteriales</taxon>
        <taxon>Mycobacteriaceae</taxon>
        <taxon>Mycobacterium</taxon>
    </lineage>
</organism>
<dbReference type="STRING" id="53378.BRW65_26845"/>
<dbReference type="InterPro" id="IPR005158">
    <property type="entry name" value="BTAD"/>
</dbReference>
<evidence type="ECO:0000256" key="1">
    <source>
        <dbReference type="SAM" id="MobiDB-lite"/>
    </source>
</evidence>
<keyword evidence="4" id="KW-1185">Reference proteome</keyword>
<feature type="domain" description="Bacterial transcriptional activator" evidence="2">
    <location>
        <begin position="496"/>
        <end position="617"/>
    </location>
</feature>
<accession>A0A1Q4HGT7</accession>
<dbReference type="SMART" id="SM01043">
    <property type="entry name" value="BTAD"/>
    <property type="match status" value="1"/>
</dbReference>
<comment type="caution">
    <text evidence="3">The sequence shown here is derived from an EMBL/GenBank/DDBJ whole genome shotgun (WGS) entry which is preliminary data.</text>
</comment>
<gene>
    <name evidence="3" type="ORF">BRW65_26845</name>
</gene>
<dbReference type="InterPro" id="IPR011990">
    <property type="entry name" value="TPR-like_helical_dom_sf"/>
</dbReference>
<dbReference type="OrthoDB" id="8444614at2"/>
<protein>
    <recommendedName>
        <fullName evidence="2">Bacterial transcriptional activator domain-containing protein</fullName>
    </recommendedName>
</protein>
<dbReference type="EMBL" id="MPNT01000041">
    <property type="protein sequence ID" value="OJZ66760.1"/>
    <property type="molecule type" value="Genomic_DNA"/>
</dbReference>
<feature type="region of interest" description="Disordered" evidence="1">
    <location>
        <begin position="303"/>
        <end position="394"/>
    </location>
</feature>
<dbReference type="RefSeq" id="WP_065501443.1">
    <property type="nucleotide sequence ID" value="NZ_MPNT01000041.1"/>
</dbReference>
<feature type="compositionally biased region" description="Low complexity" evidence="1">
    <location>
        <begin position="346"/>
        <end position="355"/>
    </location>
</feature>
<evidence type="ECO:0000259" key="2">
    <source>
        <dbReference type="SMART" id="SM01043"/>
    </source>
</evidence>
<evidence type="ECO:0000313" key="4">
    <source>
        <dbReference type="Proteomes" id="UP000186438"/>
    </source>
</evidence>
<name>A0A1Q4HGT7_9MYCO</name>
<sequence>MVSTAVSSVPVTSWWYGQSRARDVARRLESLAGLSPAPGPAGVITARRDELTVTFVEGLKAPLPQPWQPAGREARIGWEAIDPGLPPDPDHPVYLVVFGTTDDGGLVGLNLAAFPRIRVEGDPNTAAGLIRRWVLELVATHPAISVGVTDDVWKGPWTTRVQPVAPGRVPGVDVLVCGPGLTYAERAQIVAASTSPILIDLGQDAAMASTWVISCGPDRLGQISRGPSSRPMAATLIVPSAEVVDRCAELLTDQPEQPIATPEALEAEHSLDAGAAHWDDAAVDVPGPGSTFLDHDSLAAEAAGLEDSEPGPAPGAKDPIDFFAPMSAPSAPAASLGAEHPDDSDAAQATAWATPADEHPSPSPPLRAAQAAGAAPARPVAETAETRPQTDRPTPVIAPIWNRILGQVVLQPPHSTQDPGPREKRLNELTVFLQHRPWASATDIIGCVYGGAASEKTVTQQLSLLRARLGVVRPGGPKALPPMSDGGYHLDNAVRSDWMEFERLVEILVETTPTANLIAAMDLVTGPPLSRIPPKEWAWTSDLREELRDRVPAAAVALARRHHEAKRFGAAVEIARKGLWYDNVRQDLWQVALSAALDGHEKDAFRALRGQFLATVTGPDRDPAVYDLTRQAG</sequence>
<proteinExistence type="predicted"/>
<reference evidence="3 4" key="1">
    <citation type="submission" date="2016-11" db="EMBL/GenBank/DDBJ databases">
        <title>Genome sequences of unsequenced Mycobacteria.</title>
        <authorList>
            <person name="Greninger A.L."/>
            <person name="Fang F."/>
            <person name="Jerome K.R."/>
        </authorList>
    </citation>
    <scope>NUCLEOTIDE SEQUENCE [LARGE SCALE GENOMIC DNA]</scope>
    <source>
        <strain evidence="3 4">M11</strain>
    </source>
</reference>
<feature type="compositionally biased region" description="Low complexity" evidence="1">
    <location>
        <begin position="324"/>
        <end position="335"/>
    </location>
</feature>
<dbReference type="Gene3D" id="1.25.40.10">
    <property type="entry name" value="Tetratricopeptide repeat domain"/>
    <property type="match status" value="1"/>
</dbReference>
<feature type="compositionally biased region" description="Low complexity" evidence="1">
    <location>
        <begin position="366"/>
        <end position="383"/>
    </location>
</feature>
<evidence type="ECO:0000313" key="3">
    <source>
        <dbReference type="EMBL" id="OJZ66760.1"/>
    </source>
</evidence>
<dbReference type="Proteomes" id="UP000186438">
    <property type="component" value="Unassembled WGS sequence"/>
</dbReference>
<dbReference type="AlphaFoldDB" id="A0A1Q4HGT7"/>